<evidence type="ECO:0000313" key="2">
    <source>
        <dbReference type="Proteomes" id="UP000019763"/>
    </source>
</evidence>
<dbReference type="AlphaFoldDB" id="A0A023B108"/>
<proteinExistence type="predicted"/>
<reference evidence="1" key="1">
    <citation type="submission" date="2013-12" db="EMBL/GenBank/DDBJ databases">
        <authorList>
            <person name="Omoto C.K."/>
            <person name="Sibley D."/>
            <person name="Venepally P."/>
            <person name="Hadjithomas M."/>
            <person name="Karamycheva S."/>
            <person name="Brunk B."/>
            <person name="Roos D."/>
            <person name="Caler E."/>
            <person name="Lorenzi H."/>
        </authorList>
    </citation>
    <scope>NUCLEOTIDE SEQUENCE</scope>
</reference>
<comment type="caution">
    <text evidence="1">The sequence shown here is derived from an EMBL/GenBank/DDBJ whole genome shotgun (WGS) entry which is preliminary data.</text>
</comment>
<keyword evidence="2" id="KW-1185">Reference proteome</keyword>
<dbReference type="EMBL" id="AFNH02000996">
    <property type="protein sequence ID" value="EZG46252.1"/>
    <property type="molecule type" value="Genomic_DNA"/>
</dbReference>
<accession>A0A023B108</accession>
<evidence type="ECO:0000313" key="1">
    <source>
        <dbReference type="EMBL" id="EZG46252.1"/>
    </source>
</evidence>
<protein>
    <submittedName>
        <fullName evidence="1">Uncharacterized protein</fullName>
    </submittedName>
</protein>
<dbReference type="Proteomes" id="UP000019763">
    <property type="component" value="Unassembled WGS sequence"/>
</dbReference>
<gene>
    <name evidence="1" type="ORF">GNI_134260</name>
</gene>
<dbReference type="RefSeq" id="XP_011132322.1">
    <property type="nucleotide sequence ID" value="XM_011134020.1"/>
</dbReference>
<name>A0A023B108_GRENI</name>
<sequence length="247" mass="27534">MKCIRGRSDRNVWLAGLSLPFMVNGELGDIVNILEPLCASLEPGIKARLGEGLILLHDLPDKTVGWMDQSGALLSLSAEELLEAIVSNDALGTRFCELIADCLFAIEGLIERNPESCGINQELRLRLRHWTQLATNDFGWYDRHLSHATQYEDLHFFLDGAYLISTTVANKLSKFVIPVVFAKNVSLEENTSQKVAALMQKSWRAVEQSLQQLPAHACAVVYLETDDDGLVKCTADPDVPIELWRAR</sequence>
<organism evidence="1 2">
    <name type="scientific">Gregarina niphandrodes</name>
    <name type="common">Septate eugregarine</name>
    <dbReference type="NCBI Taxonomy" id="110365"/>
    <lineage>
        <taxon>Eukaryota</taxon>
        <taxon>Sar</taxon>
        <taxon>Alveolata</taxon>
        <taxon>Apicomplexa</taxon>
        <taxon>Conoidasida</taxon>
        <taxon>Gregarinasina</taxon>
        <taxon>Eugregarinorida</taxon>
        <taxon>Gregarinidae</taxon>
        <taxon>Gregarina</taxon>
    </lineage>
</organism>
<dbReference type="GeneID" id="22914744"/>
<dbReference type="VEuPathDB" id="CryptoDB:GNI_134260"/>